<accession>A0ABN2P8B2</accession>
<organism evidence="1 2">
    <name type="scientific">Microbacterium aoyamense</name>
    <dbReference type="NCBI Taxonomy" id="344166"/>
    <lineage>
        <taxon>Bacteria</taxon>
        <taxon>Bacillati</taxon>
        <taxon>Actinomycetota</taxon>
        <taxon>Actinomycetes</taxon>
        <taxon>Micrococcales</taxon>
        <taxon>Microbacteriaceae</taxon>
        <taxon>Microbacterium</taxon>
    </lineage>
</organism>
<proteinExistence type="predicted"/>
<protein>
    <recommendedName>
        <fullName evidence="3">Helix-turn-helix domain-containing protein</fullName>
    </recommendedName>
</protein>
<gene>
    <name evidence="1" type="ORF">GCM10009775_04520</name>
</gene>
<evidence type="ECO:0000313" key="1">
    <source>
        <dbReference type="EMBL" id="GAA1915183.1"/>
    </source>
</evidence>
<comment type="caution">
    <text evidence="1">The sequence shown here is derived from an EMBL/GenBank/DDBJ whole genome shotgun (WGS) entry which is preliminary data.</text>
</comment>
<sequence>MKEWITIAEASVLVGRHRSRIYAWIDQGRLATRVNAHGVTEILAKAVRRIESEVKRGRPRGTPNRR</sequence>
<name>A0ABN2P8B2_9MICO</name>
<evidence type="ECO:0008006" key="3">
    <source>
        <dbReference type="Google" id="ProtNLM"/>
    </source>
</evidence>
<reference evidence="1 2" key="1">
    <citation type="journal article" date="2019" name="Int. J. Syst. Evol. Microbiol.">
        <title>The Global Catalogue of Microorganisms (GCM) 10K type strain sequencing project: providing services to taxonomists for standard genome sequencing and annotation.</title>
        <authorList>
            <consortium name="The Broad Institute Genomics Platform"/>
            <consortium name="The Broad Institute Genome Sequencing Center for Infectious Disease"/>
            <person name="Wu L."/>
            <person name="Ma J."/>
        </authorList>
    </citation>
    <scope>NUCLEOTIDE SEQUENCE [LARGE SCALE GENOMIC DNA]</scope>
    <source>
        <strain evidence="1 2">JCM 14900</strain>
    </source>
</reference>
<dbReference type="Proteomes" id="UP001501343">
    <property type="component" value="Unassembled WGS sequence"/>
</dbReference>
<dbReference type="RefSeq" id="WP_248144962.1">
    <property type="nucleotide sequence ID" value="NZ_BAAAOF010000002.1"/>
</dbReference>
<dbReference type="EMBL" id="BAAAOF010000002">
    <property type="protein sequence ID" value="GAA1915183.1"/>
    <property type="molecule type" value="Genomic_DNA"/>
</dbReference>
<evidence type="ECO:0000313" key="2">
    <source>
        <dbReference type="Proteomes" id="UP001501343"/>
    </source>
</evidence>
<keyword evidence="2" id="KW-1185">Reference proteome</keyword>